<dbReference type="GO" id="GO:0005524">
    <property type="term" value="F:ATP binding"/>
    <property type="evidence" value="ECO:0007669"/>
    <property type="project" value="UniProtKB-KW"/>
</dbReference>
<dbReference type="Gene3D" id="3.10.20.70">
    <property type="entry name" value="Glutamine synthetase, N-terminal domain"/>
    <property type="match status" value="1"/>
</dbReference>
<dbReference type="Gene3D" id="3.30.590.10">
    <property type="entry name" value="Glutamine synthetase/guanido kinase, catalytic domain"/>
    <property type="match status" value="1"/>
</dbReference>
<evidence type="ECO:0000256" key="5">
    <source>
        <dbReference type="ARBA" id="ARBA00022840"/>
    </source>
</evidence>
<name>A0A0M0EKS2_KOMEU</name>
<dbReference type="EMBL" id="LHUQ01000002">
    <property type="protein sequence ID" value="KON65864.1"/>
    <property type="molecule type" value="Genomic_DNA"/>
</dbReference>
<organism evidence="12 13">
    <name type="scientific">Komagataeibacter europaeus</name>
    <name type="common">Gluconacetobacter europaeus</name>
    <dbReference type="NCBI Taxonomy" id="33995"/>
    <lineage>
        <taxon>Bacteria</taxon>
        <taxon>Pseudomonadati</taxon>
        <taxon>Pseudomonadota</taxon>
        <taxon>Alphaproteobacteria</taxon>
        <taxon>Acetobacterales</taxon>
        <taxon>Acetobacteraceae</taxon>
        <taxon>Komagataeibacter</taxon>
    </lineage>
</organism>
<evidence type="ECO:0000313" key="13">
    <source>
        <dbReference type="Proteomes" id="UP000037566"/>
    </source>
</evidence>
<dbReference type="InterPro" id="IPR027303">
    <property type="entry name" value="Gln_synth_gly_rich_site"/>
</dbReference>
<evidence type="ECO:0000256" key="8">
    <source>
        <dbReference type="PROSITE-ProRule" id="PRU01330"/>
    </source>
</evidence>
<keyword evidence="3 12" id="KW-0436">Ligase</keyword>
<feature type="domain" description="GS catalytic" evidence="11">
    <location>
        <begin position="109"/>
        <end position="444"/>
    </location>
</feature>
<dbReference type="SUPFAM" id="SSF54368">
    <property type="entry name" value="Glutamine synthetase, N-terminal domain"/>
    <property type="match status" value="1"/>
</dbReference>
<reference evidence="12" key="1">
    <citation type="submission" date="2015-08" db="EMBL/GenBank/DDBJ databases">
        <title>Draft genome sequence of Komagataeibacter europaeus CECT 8546 a cellulose producer strain from vinegar produced by the traditional method.</title>
        <authorList>
            <person name="Poehlein A."/>
            <person name="Valera M.J."/>
            <person name="Haack F.S."/>
            <person name="Mas A."/>
            <person name="Daniel R."/>
            <person name="Streit W.R."/>
            <person name="Mateo E."/>
        </authorList>
    </citation>
    <scope>NUCLEOTIDE SEQUENCE [LARGE SCALE GENOMIC DNA]</scope>
    <source>
        <strain evidence="12">CECT 8546</strain>
    </source>
</reference>
<protein>
    <submittedName>
        <fullName evidence="12">Glutamine synthetase 3</fullName>
        <ecNumber evidence="12">6.3.1.2</ecNumber>
    </submittedName>
</protein>
<evidence type="ECO:0000256" key="2">
    <source>
        <dbReference type="ARBA" id="ARBA00003117"/>
    </source>
</evidence>
<dbReference type="EC" id="6.3.1.2" evidence="12"/>
<dbReference type="SUPFAM" id="SSF55931">
    <property type="entry name" value="Glutamine synthetase/guanido kinase"/>
    <property type="match status" value="1"/>
</dbReference>
<dbReference type="GO" id="GO:0004356">
    <property type="term" value="F:glutamine synthetase activity"/>
    <property type="evidence" value="ECO:0007669"/>
    <property type="project" value="UniProtKB-EC"/>
</dbReference>
<evidence type="ECO:0000259" key="11">
    <source>
        <dbReference type="PROSITE" id="PS51987"/>
    </source>
</evidence>
<dbReference type="InterPro" id="IPR008147">
    <property type="entry name" value="Gln_synt_N"/>
</dbReference>
<comment type="cofactor">
    <cofactor evidence="1">
        <name>Mg(2+)</name>
        <dbReference type="ChEBI" id="CHEBI:18420"/>
    </cofactor>
</comment>
<dbReference type="PROSITE" id="PS51987">
    <property type="entry name" value="GS_CATALYTIC"/>
    <property type="match status" value="1"/>
</dbReference>
<dbReference type="InterPro" id="IPR036651">
    <property type="entry name" value="Gln_synt_N_sf"/>
</dbReference>
<keyword evidence="6" id="KW-0460">Magnesium</keyword>
<dbReference type="PATRIC" id="fig|33995.3.peg.608"/>
<evidence type="ECO:0000256" key="4">
    <source>
        <dbReference type="ARBA" id="ARBA00022741"/>
    </source>
</evidence>
<dbReference type="Pfam" id="PF00120">
    <property type="entry name" value="Gln-synt_C"/>
    <property type="match status" value="1"/>
</dbReference>
<dbReference type="NCBIfam" id="TIGR03105">
    <property type="entry name" value="gln_synth_III"/>
    <property type="match status" value="1"/>
</dbReference>
<dbReference type="GO" id="GO:0006542">
    <property type="term" value="P:glutamine biosynthetic process"/>
    <property type="evidence" value="ECO:0007669"/>
    <property type="project" value="InterPro"/>
</dbReference>
<proteinExistence type="inferred from homology"/>
<evidence type="ECO:0000256" key="7">
    <source>
        <dbReference type="ARBA" id="ARBA00023231"/>
    </source>
</evidence>
<gene>
    <name evidence="12" type="primary">glnT</name>
    <name evidence="12" type="ORF">KOEU_05510</name>
</gene>
<evidence type="ECO:0000256" key="1">
    <source>
        <dbReference type="ARBA" id="ARBA00001946"/>
    </source>
</evidence>
<feature type="domain" description="GS beta-grasp" evidence="10">
    <location>
        <begin position="21"/>
        <end position="103"/>
    </location>
</feature>
<keyword evidence="5" id="KW-0067">ATP-binding</keyword>
<keyword evidence="7" id="KW-0535">Nitrogen fixation</keyword>
<dbReference type="Proteomes" id="UP000037566">
    <property type="component" value="Unassembled WGS sequence"/>
</dbReference>
<evidence type="ECO:0000256" key="6">
    <source>
        <dbReference type="ARBA" id="ARBA00022842"/>
    </source>
</evidence>
<evidence type="ECO:0000256" key="3">
    <source>
        <dbReference type="ARBA" id="ARBA00022598"/>
    </source>
</evidence>
<dbReference type="PANTHER" id="PTHR43785:SF14">
    <property type="entry name" value="GLUTAMINE SYNTHETASE"/>
    <property type="match status" value="1"/>
</dbReference>
<dbReference type="InterPro" id="IPR017536">
    <property type="entry name" value="Glutamine_synthetase_typeIII"/>
</dbReference>
<comment type="function">
    <text evidence="2">Catalyzes the ATP-dependent biosynthesis of glutamine from glutamate and ammonia.</text>
</comment>
<dbReference type="PANTHER" id="PTHR43785">
    <property type="entry name" value="GAMMA-GLUTAMYLPUTRESCINE SYNTHETASE"/>
    <property type="match status" value="1"/>
</dbReference>
<evidence type="ECO:0000259" key="10">
    <source>
        <dbReference type="PROSITE" id="PS51986"/>
    </source>
</evidence>
<evidence type="ECO:0000256" key="9">
    <source>
        <dbReference type="RuleBase" id="RU000384"/>
    </source>
</evidence>
<dbReference type="InterPro" id="IPR008146">
    <property type="entry name" value="Gln_synth_cat_dom"/>
</dbReference>
<accession>A0A0M0EKS2</accession>
<comment type="caution">
    <text evidence="12">The sequence shown here is derived from an EMBL/GenBank/DDBJ whole genome shotgun (WGS) entry which is preliminary data.</text>
</comment>
<comment type="similarity">
    <text evidence="8 9">Belongs to the glutamine synthetase family.</text>
</comment>
<keyword evidence="4" id="KW-0547">Nucleotide-binding</keyword>
<evidence type="ECO:0000313" key="12">
    <source>
        <dbReference type="EMBL" id="KON65864.1"/>
    </source>
</evidence>
<dbReference type="RefSeq" id="WP_053322869.1">
    <property type="nucleotide sequence ID" value="NZ_LHUQ01000002.1"/>
</dbReference>
<dbReference type="PROSITE" id="PS51986">
    <property type="entry name" value="GS_BETA_GRASP"/>
    <property type="match status" value="1"/>
</dbReference>
<dbReference type="AlphaFoldDB" id="A0A0M0EKS2"/>
<dbReference type="OrthoDB" id="9807095at2"/>
<keyword evidence="13" id="KW-1185">Reference proteome</keyword>
<sequence>MVQDVTKECPPVDLAAEAERRGISYFLISYTDLSGAQRAKLVPASAIRGMQEKGAGFAGFAAAFQLSPADPDLVAVPDPATLIQLPWKPEVGWLASDLKMHGQFIEQGPRNTLRRMIARAGKMGLTVKTGVECEFFLLTPDGQAIGDPHDNAPKSCYDASALMRRYDVITEICDAMLHLGWEPYQNDHEDANGQFEMNWIFDEALVTADRHVFFKFMARSIAEKHGLRATFMPKPFMNLTGSGCHAHISLWKGDTNVCQADDDPLGLGLSAEGYHFVGGLIENADALCAFLNPVVNSYKRINAPRTVSGATWSPNSVTYAGDNRTHMIRVPGKGRFEMRLPDGAANPYLLQASLLAAGLDGLERRLDPGKPLDINMYTEGHTIRDAKKLPLNLLDAVRALDTCGAIRGLLGDGLVDPYIHLKMAEWNAYCSHLSEWERQVTLDC</sequence>
<dbReference type="PROSITE" id="PS00181">
    <property type="entry name" value="GLNA_ATP"/>
    <property type="match status" value="1"/>
</dbReference>
<dbReference type="STRING" id="33995.KOEU_05510"/>
<dbReference type="InterPro" id="IPR014746">
    <property type="entry name" value="Gln_synth/guanido_kin_cat_dom"/>
</dbReference>
<dbReference type="SMART" id="SM01230">
    <property type="entry name" value="Gln-synt_C"/>
    <property type="match status" value="1"/>
</dbReference>